<evidence type="ECO:0000313" key="3">
    <source>
        <dbReference type="Proteomes" id="UP000530564"/>
    </source>
</evidence>
<keyword evidence="1" id="KW-0472">Membrane</keyword>
<comment type="caution">
    <text evidence="2">The sequence shown here is derived from an EMBL/GenBank/DDBJ whole genome shotgun (WGS) entry which is preliminary data.</text>
</comment>
<dbReference type="AlphaFoldDB" id="A0A840A434"/>
<dbReference type="InterPro" id="IPR021730">
    <property type="entry name" value="YdbH"/>
</dbReference>
<keyword evidence="1" id="KW-1133">Transmembrane helix</keyword>
<sequence>MTESETNPPSRAARRRWRRVHTAVAAGVIVAVVVGGTVYLTRRAIARELLVGWLESRGVPADVEFREFEFGGFTARVRAGPEKDPDVSVERVEVRYGFTGFWSGEAPGVRVTSVKLYRPVVKGAFKGGKLKLGTLDPLIEEFTSRPPQPQGPQPRVEVHRGVLRLDTDYGLLKARADAKLADGRLMLLDARLDPVALKGRSVAARLGEVSLKMATTRGRVDVLLLAPVEDLEAQGLKAQDGRVRLSVQGPYPDTVRKRGEGRLMARLEASAAQAALGQDNLDELRLVANFDGATRGWIETLVLEGDGDLQVGARGGKAAGFTLVGLKGEASLGDVRWTRSAGDVVSGEISSRFSADQARGGDLRLFDARGELGGLAAFDGKRVDLALRGALASRGGWSGLGPVTAGDQAETAALKRALADFQLTASSIALDASREGVSVGLGQPAVVRTASGGELKLHRASGGPIYVNGGGGFDVLVRGGGLPEATLAVPRYRLTDDGVVATAALQAKGGFAPVSAASIDAAGEVRMAGGAVDFVAARCVALVAGHVELGDSDLERASGELCPRAGAPLVSLKGGTWRLRGQAKSVAAELPFLEARVSQGAGAIDLSGSGALINGQLEIAAARLDDTAAETRFHPVRASGRASARKSGWLADFALTDLAGRRLATGDLRHAADGRGALTFDTGMLTFEDGGLQPIGLSPLAAIVASPASGRAQFDGEIAWSPGASTSHGTLNVERMDFVSPMGPVQGLAGRAEFSSLIPLTAAPGQVLKAQSINSLVPLTDVDVVFGLEPDAVTVGGARLAMGGGLLSFEPFRVPFDLSQPWSGVLDIEGVQIKDLVEASPFGDRVDLEAKLTGKVPFEVRPEGVRVKAGRLRAIEPGRLSILREALVPVAAQGGEVIGAAVEGAPTVPVAPPATETGEINAFSEFAYQAMEHLAFDTLDAEVNSLENGRLGVLMHLKGEHKPPQKQEIRLTLMDLIRRDFLNRSLPLPSGTKVDLTLDTSLNLDQILKDFGEYQALRGSQAVQPE</sequence>
<dbReference type="Pfam" id="PF11739">
    <property type="entry name" value="YdbH-like"/>
    <property type="match status" value="1"/>
</dbReference>
<evidence type="ECO:0000256" key="1">
    <source>
        <dbReference type="SAM" id="Phobius"/>
    </source>
</evidence>
<keyword evidence="1" id="KW-0812">Transmembrane</keyword>
<dbReference type="EMBL" id="JACIDK010000007">
    <property type="protein sequence ID" value="MBB3893074.1"/>
    <property type="molecule type" value="Genomic_DNA"/>
</dbReference>
<reference evidence="2 3" key="1">
    <citation type="submission" date="2020-08" db="EMBL/GenBank/DDBJ databases">
        <title>Genomic Encyclopedia of Type Strains, Phase IV (KMG-IV): sequencing the most valuable type-strain genomes for metagenomic binning, comparative biology and taxonomic classification.</title>
        <authorList>
            <person name="Goeker M."/>
        </authorList>
    </citation>
    <scope>NUCLEOTIDE SEQUENCE [LARGE SCALE GENOMIC DNA]</scope>
    <source>
        <strain evidence="2 3">DSM 21793</strain>
    </source>
</reference>
<protein>
    <recommendedName>
        <fullName evidence="4">Dicarboxylate transport domain-containing protein</fullName>
    </recommendedName>
</protein>
<keyword evidence="3" id="KW-1185">Reference proteome</keyword>
<accession>A0A840A434</accession>
<evidence type="ECO:0000313" key="2">
    <source>
        <dbReference type="EMBL" id="MBB3893074.1"/>
    </source>
</evidence>
<name>A0A840A434_9CAUL</name>
<dbReference type="Proteomes" id="UP000530564">
    <property type="component" value="Unassembled WGS sequence"/>
</dbReference>
<gene>
    <name evidence="2" type="ORF">GGQ61_003812</name>
</gene>
<organism evidence="2 3">
    <name type="scientific">Phenylobacterium haematophilum</name>
    <dbReference type="NCBI Taxonomy" id="98513"/>
    <lineage>
        <taxon>Bacteria</taxon>
        <taxon>Pseudomonadati</taxon>
        <taxon>Pseudomonadota</taxon>
        <taxon>Alphaproteobacteria</taxon>
        <taxon>Caulobacterales</taxon>
        <taxon>Caulobacteraceae</taxon>
        <taxon>Phenylobacterium</taxon>
    </lineage>
</organism>
<dbReference type="RefSeq" id="WP_183776203.1">
    <property type="nucleotide sequence ID" value="NZ_JACIDK010000007.1"/>
</dbReference>
<proteinExistence type="predicted"/>
<evidence type="ECO:0008006" key="4">
    <source>
        <dbReference type="Google" id="ProtNLM"/>
    </source>
</evidence>
<feature type="transmembrane region" description="Helical" evidence="1">
    <location>
        <begin position="20"/>
        <end position="40"/>
    </location>
</feature>